<reference evidence="2" key="1">
    <citation type="submission" date="2020-06" db="EMBL/GenBank/DDBJ databases">
        <title>Legume-microbial interactions unlock mineral nutrients during tropical forest succession.</title>
        <authorList>
            <person name="Epihov D.Z."/>
        </authorList>
    </citation>
    <scope>NUCLEOTIDE SEQUENCE [LARGE SCALE GENOMIC DNA]</scope>
    <source>
        <strain evidence="2">Pan2503</strain>
    </source>
</reference>
<sequence>MVWLMLTVPLVYITSTFANAAIAAGRVRLLIVMAGLLLIVNVSLNLILIPRYSINGAAFSTFACELLSATMLCPFVIRALPRAAAPAELGAHRL</sequence>
<comment type="caution">
    <text evidence="2">The sequence shown here is derived from an EMBL/GenBank/DDBJ whole genome shotgun (WGS) entry which is preliminary data.</text>
</comment>
<feature type="transmembrane region" description="Helical" evidence="1">
    <location>
        <begin position="56"/>
        <end position="77"/>
    </location>
</feature>
<keyword evidence="3" id="KW-1185">Reference proteome</keyword>
<evidence type="ECO:0000256" key="1">
    <source>
        <dbReference type="SAM" id="Phobius"/>
    </source>
</evidence>
<proteinExistence type="predicted"/>
<dbReference type="EMBL" id="JACDQQ010002243">
    <property type="protein sequence ID" value="MBA0087899.1"/>
    <property type="molecule type" value="Genomic_DNA"/>
</dbReference>
<keyword evidence="1" id="KW-0812">Transmembrane</keyword>
<name>A0A7V8SZ84_9BACT</name>
<keyword evidence="1" id="KW-0472">Membrane</keyword>
<accession>A0A7V8SZ84</accession>
<gene>
    <name evidence="2" type="ORF">HRJ53_23175</name>
</gene>
<evidence type="ECO:0000313" key="3">
    <source>
        <dbReference type="Proteomes" id="UP000567293"/>
    </source>
</evidence>
<feature type="transmembrane region" description="Helical" evidence="1">
    <location>
        <begin position="30"/>
        <end position="49"/>
    </location>
</feature>
<evidence type="ECO:0000313" key="2">
    <source>
        <dbReference type="EMBL" id="MBA0087899.1"/>
    </source>
</evidence>
<dbReference type="AlphaFoldDB" id="A0A7V8SZ84"/>
<organism evidence="2 3">
    <name type="scientific">Candidatus Acidiferrum panamense</name>
    <dbReference type="NCBI Taxonomy" id="2741543"/>
    <lineage>
        <taxon>Bacteria</taxon>
        <taxon>Pseudomonadati</taxon>
        <taxon>Acidobacteriota</taxon>
        <taxon>Terriglobia</taxon>
        <taxon>Candidatus Acidiferrales</taxon>
        <taxon>Candidatus Acidiferrum</taxon>
    </lineage>
</organism>
<keyword evidence="1" id="KW-1133">Transmembrane helix</keyword>
<dbReference type="Proteomes" id="UP000567293">
    <property type="component" value="Unassembled WGS sequence"/>
</dbReference>
<protein>
    <submittedName>
        <fullName evidence="2">Polysaccharide biosynthesis C-terminal domain-containing protein</fullName>
    </submittedName>
</protein>